<comment type="caution">
    <text evidence="2">The sequence shown here is derived from an EMBL/GenBank/DDBJ whole genome shotgun (WGS) entry which is preliminary data.</text>
</comment>
<organism evidence="2 3">
    <name type="scientific">Aquabacterium commune</name>
    <dbReference type="NCBI Taxonomy" id="70586"/>
    <lineage>
        <taxon>Bacteria</taxon>
        <taxon>Pseudomonadati</taxon>
        <taxon>Pseudomonadota</taxon>
        <taxon>Betaproteobacteria</taxon>
        <taxon>Burkholderiales</taxon>
        <taxon>Aquabacterium</taxon>
    </lineage>
</organism>
<evidence type="ECO:0000313" key="3">
    <source>
        <dbReference type="Proteomes" id="UP000294593"/>
    </source>
</evidence>
<dbReference type="Proteomes" id="UP000294593">
    <property type="component" value="Unassembled WGS sequence"/>
</dbReference>
<gene>
    <name evidence="2" type="ORF">EV672_10950</name>
</gene>
<reference evidence="2 3" key="1">
    <citation type="submission" date="2019-03" db="EMBL/GenBank/DDBJ databases">
        <title>Genomic Encyclopedia of Type Strains, Phase IV (KMG-IV): sequencing the most valuable type-strain genomes for metagenomic binning, comparative biology and taxonomic classification.</title>
        <authorList>
            <person name="Goeker M."/>
        </authorList>
    </citation>
    <scope>NUCLEOTIDE SEQUENCE [LARGE SCALE GENOMIC DNA]</scope>
    <source>
        <strain evidence="2 3">DSM 11901</strain>
    </source>
</reference>
<name>A0A4R6R552_9BURK</name>
<sequence>MGKHRVMIQCDEATRLLSDAQDRPLGAGERTVLRMHTWMCSGCRQFGAQVGFIRQAMTGFAERSGDLDAPHARDDGA</sequence>
<dbReference type="Pfam" id="PF13490">
    <property type="entry name" value="zf-HC2"/>
    <property type="match status" value="1"/>
</dbReference>
<proteinExistence type="predicted"/>
<dbReference type="InterPro" id="IPR027383">
    <property type="entry name" value="Znf_put"/>
</dbReference>
<evidence type="ECO:0000259" key="1">
    <source>
        <dbReference type="Pfam" id="PF13490"/>
    </source>
</evidence>
<dbReference type="AlphaFoldDB" id="A0A4R6R552"/>
<protein>
    <submittedName>
        <fullName evidence="2">Putative zinc finger protein</fullName>
    </submittedName>
</protein>
<dbReference type="EMBL" id="SNXW01000009">
    <property type="protein sequence ID" value="TDP81010.1"/>
    <property type="molecule type" value="Genomic_DNA"/>
</dbReference>
<accession>A0A4R6R552</accession>
<dbReference type="RefSeq" id="WP_243738712.1">
    <property type="nucleotide sequence ID" value="NZ_SNXW01000009.1"/>
</dbReference>
<keyword evidence="3" id="KW-1185">Reference proteome</keyword>
<feature type="domain" description="Putative zinc-finger" evidence="1">
    <location>
        <begin position="10"/>
        <end position="44"/>
    </location>
</feature>
<evidence type="ECO:0000313" key="2">
    <source>
        <dbReference type="EMBL" id="TDP81010.1"/>
    </source>
</evidence>